<dbReference type="Proteomes" id="UP000198929">
    <property type="component" value="Unassembled WGS sequence"/>
</dbReference>
<keyword evidence="2" id="KW-1185">Reference proteome</keyword>
<protein>
    <submittedName>
        <fullName evidence="1">Uncharacterized protein</fullName>
    </submittedName>
</protein>
<dbReference type="EMBL" id="FOGQ01000005">
    <property type="protein sequence ID" value="SER94782.1"/>
    <property type="molecule type" value="Genomic_DNA"/>
</dbReference>
<dbReference type="AlphaFoldDB" id="A0A1H9TC40"/>
<sequence length="75" mass="7913">MSHSVTFSQYESKSGSVSCTVAVEITNEAQLVALIATLRRRGGDCATVELKSAQGGVPEDLPRTLSAFANMLPVD</sequence>
<reference evidence="2" key="1">
    <citation type="submission" date="2016-10" db="EMBL/GenBank/DDBJ databases">
        <authorList>
            <person name="Varghese N."/>
            <person name="Submissions S."/>
        </authorList>
    </citation>
    <scope>NUCLEOTIDE SEQUENCE [LARGE SCALE GENOMIC DNA]</scope>
    <source>
        <strain evidence="2">DSM 20524</strain>
    </source>
</reference>
<proteinExistence type="predicted"/>
<evidence type="ECO:0000313" key="1">
    <source>
        <dbReference type="EMBL" id="SER94782.1"/>
    </source>
</evidence>
<organism evidence="1 2">
    <name type="scientific">Corynebacterium cystitidis DSM 20524</name>
    <dbReference type="NCBI Taxonomy" id="1121357"/>
    <lineage>
        <taxon>Bacteria</taxon>
        <taxon>Bacillati</taxon>
        <taxon>Actinomycetota</taxon>
        <taxon>Actinomycetes</taxon>
        <taxon>Mycobacteriales</taxon>
        <taxon>Corynebacteriaceae</taxon>
        <taxon>Corynebacterium</taxon>
    </lineage>
</organism>
<dbReference type="STRING" id="1121357.SAMN05661109_01410"/>
<gene>
    <name evidence="1" type="ORF">SAMN05661109_01410</name>
</gene>
<accession>A0A1H9TC40</accession>
<evidence type="ECO:0000313" key="2">
    <source>
        <dbReference type="Proteomes" id="UP000198929"/>
    </source>
</evidence>
<name>A0A1H9TC40_9CORY</name>